<reference evidence="1 2" key="1">
    <citation type="submission" date="2018-12" db="EMBL/GenBank/DDBJ databases">
        <authorList>
            <consortium name="Pathogen Informatics"/>
        </authorList>
    </citation>
    <scope>NUCLEOTIDE SEQUENCE [LARGE SCALE GENOMIC DNA]</scope>
    <source>
        <strain evidence="1 2">NCTC10485</strain>
    </source>
</reference>
<keyword evidence="2" id="KW-1185">Reference proteome</keyword>
<proteinExistence type="predicted"/>
<evidence type="ECO:0000313" key="1">
    <source>
        <dbReference type="EMBL" id="VEG44527.1"/>
    </source>
</evidence>
<accession>A0A3S4SVR7</accession>
<gene>
    <name evidence="1" type="ORF">NCTC10485_00196</name>
</gene>
<name>A0A3S4SVR7_MYCCI</name>
<protein>
    <recommendedName>
        <fullName evidence="3">Secreted protein</fullName>
    </recommendedName>
</protein>
<evidence type="ECO:0008006" key="3">
    <source>
        <dbReference type="Google" id="ProtNLM"/>
    </source>
</evidence>
<organism evidence="1 2">
    <name type="scientific">Mycolicibacterium chitae</name>
    <name type="common">Mycobacterium chitae</name>
    <dbReference type="NCBI Taxonomy" id="1792"/>
    <lineage>
        <taxon>Bacteria</taxon>
        <taxon>Bacillati</taxon>
        <taxon>Actinomycetota</taxon>
        <taxon>Actinomycetes</taxon>
        <taxon>Mycobacteriales</taxon>
        <taxon>Mycobacteriaceae</taxon>
        <taxon>Mycolicibacterium</taxon>
    </lineage>
</organism>
<evidence type="ECO:0000313" key="2">
    <source>
        <dbReference type="Proteomes" id="UP000282551"/>
    </source>
</evidence>
<dbReference type="EMBL" id="LR134355">
    <property type="protein sequence ID" value="VEG44527.1"/>
    <property type="molecule type" value="Genomic_DNA"/>
</dbReference>
<sequence>MIVTGALLAESASVVDNKLNITGGVISACRVGPERTAQATLVVLMQPESTDRDPKIALEVTDPSGNTETVQLDVPPSSLGGEVGFVFYPIQMPLPADGRYVLAVSSNNGFVALPLNVSS</sequence>
<dbReference type="AlphaFoldDB" id="A0A3S4SVR7"/>
<dbReference type="Proteomes" id="UP000282551">
    <property type="component" value="Chromosome"/>
</dbReference>
<dbReference type="RefSeq" id="WP_126332030.1">
    <property type="nucleotide sequence ID" value="NZ_AP022604.1"/>
</dbReference>
<dbReference type="OrthoDB" id="4460609at2"/>